<proteinExistence type="predicted"/>
<evidence type="ECO:0000313" key="1">
    <source>
        <dbReference type="EMBL" id="ERM80999.1"/>
    </source>
</evidence>
<gene>
    <name evidence="1" type="ORF">P872_11980</name>
</gene>
<evidence type="ECO:0000313" key="2">
    <source>
        <dbReference type="Proteomes" id="UP000016843"/>
    </source>
</evidence>
<dbReference type="EMBL" id="AWXR01000067">
    <property type="protein sequence ID" value="ERM80999.1"/>
    <property type="molecule type" value="Genomic_DNA"/>
</dbReference>
<organism evidence="1 2">
    <name type="scientific">Rhodonellum psychrophilum GCM71 = DSM 17998</name>
    <dbReference type="NCBI Taxonomy" id="1123057"/>
    <lineage>
        <taxon>Bacteria</taxon>
        <taxon>Pseudomonadati</taxon>
        <taxon>Bacteroidota</taxon>
        <taxon>Cytophagia</taxon>
        <taxon>Cytophagales</taxon>
        <taxon>Cytophagaceae</taxon>
        <taxon>Rhodonellum</taxon>
    </lineage>
</organism>
<accession>U5BTZ1</accession>
<keyword evidence="2" id="KW-1185">Reference proteome</keyword>
<sequence length="37" mass="4400">MRVWGKKYEVKAKIVTFQNRIKVYLALIPIEVPVKIK</sequence>
<comment type="caution">
    <text evidence="1">The sequence shown here is derived from an EMBL/GenBank/DDBJ whole genome shotgun (WGS) entry which is preliminary data.</text>
</comment>
<dbReference type="Proteomes" id="UP000016843">
    <property type="component" value="Unassembled WGS sequence"/>
</dbReference>
<dbReference type="AlphaFoldDB" id="U5BTZ1"/>
<name>U5BTZ1_9BACT</name>
<protein>
    <submittedName>
        <fullName evidence="1">Uncharacterized protein</fullName>
    </submittedName>
</protein>
<reference evidence="1 2" key="1">
    <citation type="journal article" date="2013" name="Genome Announc.">
        <title>Draft Genome Sequence of the Psychrophilic and Alkaliphilic Rhodonellum psychrophilum Strain GCM71T.</title>
        <authorList>
            <person name="Hauptmann A.L."/>
            <person name="Glaring M.A."/>
            <person name="Hallin P.F."/>
            <person name="Prieme A."/>
            <person name="Stougaard P."/>
        </authorList>
    </citation>
    <scope>NUCLEOTIDE SEQUENCE [LARGE SCALE GENOMIC DNA]</scope>
    <source>
        <strain evidence="1 2">GCM71</strain>
    </source>
</reference>